<dbReference type="AlphaFoldDB" id="A0A6B0SXK3"/>
<dbReference type="EC" id="3.1.2.-" evidence="3"/>
<evidence type="ECO:0000313" key="4">
    <source>
        <dbReference type="Proteomes" id="UP000466535"/>
    </source>
</evidence>
<dbReference type="Proteomes" id="UP000466535">
    <property type="component" value="Unassembled WGS sequence"/>
</dbReference>
<dbReference type="PIRSF" id="PIRSF003230">
    <property type="entry name" value="YbgC"/>
    <property type="match status" value="1"/>
</dbReference>
<proteinExistence type="inferred from homology"/>
<dbReference type="CDD" id="cd00586">
    <property type="entry name" value="4HBT"/>
    <property type="match status" value="1"/>
</dbReference>
<dbReference type="EMBL" id="WUUT01000001">
    <property type="protein sequence ID" value="MXR50075.1"/>
    <property type="molecule type" value="Genomic_DNA"/>
</dbReference>
<dbReference type="InterPro" id="IPR050563">
    <property type="entry name" value="4-hydroxybenzoyl-CoA_TE"/>
</dbReference>
<dbReference type="InterPro" id="IPR006684">
    <property type="entry name" value="YbgC/YbaW"/>
</dbReference>
<dbReference type="Gene3D" id="3.10.129.10">
    <property type="entry name" value="Hotdog Thioesterase"/>
    <property type="match status" value="1"/>
</dbReference>
<dbReference type="SUPFAM" id="SSF54637">
    <property type="entry name" value="Thioesterase/thiol ester dehydrase-isomerase"/>
    <property type="match status" value="1"/>
</dbReference>
<dbReference type="RefSeq" id="WP_159762238.1">
    <property type="nucleotide sequence ID" value="NZ_WUUT01000001.1"/>
</dbReference>
<name>A0A6B0SXK3_9EURY</name>
<evidence type="ECO:0000256" key="1">
    <source>
        <dbReference type="ARBA" id="ARBA00005953"/>
    </source>
</evidence>
<comment type="similarity">
    <text evidence="1">Belongs to the 4-hydroxybenzoyl-CoA thioesterase family.</text>
</comment>
<keyword evidence="4" id="KW-1185">Reference proteome</keyword>
<dbReference type="GO" id="GO:0047617">
    <property type="term" value="F:fatty acyl-CoA hydrolase activity"/>
    <property type="evidence" value="ECO:0007669"/>
    <property type="project" value="TreeGrafter"/>
</dbReference>
<reference evidence="3 4" key="1">
    <citation type="submission" date="2019-12" db="EMBL/GenBank/DDBJ databases">
        <title>Isolation and characterization of three novel carbon monoxide-oxidizing members of Halobacteria from salione crusts and soils.</title>
        <authorList>
            <person name="Myers M.R."/>
            <person name="King G.M."/>
        </authorList>
    </citation>
    <scope>NUCLEOTIDE SEQUENCE [LARGE SCALE GENOMIC DNA]</scope>
    <source>
        <strain evidence="3 4">WSH3</strain>
    </source>
</reference>
<dbReference type="OrthoDB" id="42004at2157"/>
<dbReference type="PANTHER" id="PTHR31793:SF27">
    <property type="entry name" value="NOVEL THIOESTERASE SUPERFAMILY DOMAIN AND SAPOSIN A-TYPE DOMAIN CONTAINING PROTEIN (0610012H03RIK)"/>
    <property type="match status" value="1"/>
</dbReference>
<gene>
    <name evidence="3" type="ORF">GRX03_00425</name>
</gene>
<organism evidence="3 4">
    <name type="scientific">Halovenus carboxidivorans</name>
    <dbReference type="NCBI Taxonomy" id="2692199"/>
    <lineage>
        <taxon>Archaea</taxon>
        <taxon>Methanobacteriati</taxon>
        <taxon>Methanobacteriota</taxon>
        <taxon>Stenosarchaea group</taxon>
        <taxon>Halobacteria</taxon>
        <taxon>Halobacteriales</taxon>
        <taxon>Haloarculaceae</taxon>
        <taxon>Halovenus</taxon>
    </lineage>
</organism>
<protein>
    <submittedName>
        <fullName evidence="3">YbgC/FadM family acyl-CoA thioesterase</fullName>
        <ecNumber evidence="3">3.1.2.-</ecNumber>
    </submittedName>
</protein>
<dbReference type="PANTHER" id="PTHR31793">
    <property type="entry name" value="4-HYDROXYBENZOYL-COA THIOESTERASE FAMILY MEMBER"/>
    <property type="match status" value="1"/>
</dbReference>
<evidence type="ECO:0000313" key="3">
    <source>
        <dbReference type="EMBL" id="MXR50075.1"/>
    </source>
</evidence>
<dbReference type="NCBIfam" id="TIGR00051">
    <property type="entry name" value="YbgC/FadM family acyl-CoA thioesterase"/>
    <property type="match status" value="1"/>
</dbReference>
<sequence length="140" mass="16193">MHDLYENDVRFEETDAQGIVFYGNYVTYQDEAFTEYLDAIGFDYQSFEDRDWDVHVVNVELDYRGSAEFRDRLVNAVRISAISESSLTFEYECRRKADDELLAEGSVTHVAVDESGSPTRIPDEFRDAVVEFQDEPPEPV</sequence>
<evidence type="ECO:0000256" key="2">
    <source>
        <dbReference type="ARBA" id="ARBA00022801"/>
    </source>
</evidence>
<accession>A0A6B0SXK3</accession>
<dbReference type="InterPro" id="IPR029069">
    <property type="entry name" value="HotDog_dom_sf"/>
</dbReference>
<dbReference type="Pfam" id="PF13279">
    <property type="entry name" value="4HBT_2"/>
    <property type="match status" value="1"/>
</dbReference>
<keyword evidence="2 3" id="KW-0378">Hydrolase</keyword>
<comment type="caution">
    <text evidence="3">The sequence shown here is derived from an EMBL/GenBank/DDBJ whole genome shotgun (WGS) entry which is preliminary data.</text>
</comment>